<dbReference type="EMBL" id="BQKI01000013">
    <property type="protein sequence ID" value="GJN06750.1"/>
    <property type="molecule type" value="Genomic_DNA"/>
</dbReference>
<keyword evidence="4" id="KW-1185">Reference proteome</keyword>
<reference evidence="3" key="2">
    <citation type="submission" date="2021-12" db="EMBL/GenBank/DDBJ databases">
        <title>Resequencing data analysis of finger millet.</title>
        <authorList>
            <person name="Hatakeyama M."/>
            <person name="Aluri S."/>
            <person name="Balachadran M.T."/>
            <person name="Sivarajan S.R."/>
            <person name="Poveda L."/>
            <person name="Shimizu-Inatsugi R."/>
            <person name="Schlapbach R."/>
            <person name="Sreeman S.M."/>
            <person name="Shimizu K.K."/>
        </authorList>
    </citation>
    <scope>NUCLEOTIDE SEQUENCE</scope>
</reference>
<dbReference type="Pfam" id="PF13768">
    <property type="entry name" value="VWA_3"/>
    <property type="match status" value="1"/>
</dbReference>
<gene>
    <name evidence="3" type="primary">ga24506</name>
    <name evidence="3" type="ORF">PR202_ga24506</name>
</gene>
<evidence type="ECO:0000313" key="4">
    <source>
        <dbReference type="Proteomes" id="UP001054889"/>
    </source>
</evidence>
<dbReference type="PANTHER" id="PTHR10579:SF105">
    <property type="entry name" value="VWFA DOMAIN-CONTAINING PROTEIN"/>
    <property type="match status" value="1"/>
</dbReference>
<protein>
    <recommendedName>
        <fullName evidence="2">VWFA domain-containing protein</fullName>
    </recommendedName>
</protein>
<feature type="compositionally biased region" description="Basic and acidic residues" evidence="1">
    <location>
        <begin position="450"/>
        <end position="459"/>
    </location>
</feature>
<feature type="domain" description="VWFA" evidence="2">
    <location>
        <begin position="1"/>
        <end position="179"/>
    </location>
</feature>
<dbReference type="PROSITE" id="PS50234">
    <property type="entry name" value="VWFA"/>
    <property type="match status" value="1"/>
</dbReference>
<accession>A0AAV5D946</accession>
<proteinExistence type="predicted"/>
<comment type="caution">
    <text evidence="3">The sequence shown here is derived from an EMBL/GenBank/DDBJ whole genome shotgun (WGS) entry which is preliminary data.</text>
</comment>
<dbReference type="InterPro" id="IPR036465">
    <property type="entry name" value="vWFA_dom_sf"/>
</dbReference>
<evidence type="ECO:0000256" key="1">
    <source>
        <dbReference type="SAM" id="MobiDB-lite"/>
    </source>
</evidence>
<feature type="region of interest" description="Disordered" evidence="1">
    <location>
        <begin position="429"/>
        <end position="476"/>
    </location>
</feature>
<evidence type="ECO:0000313" key="3">
    <source>
        <dbReference type="EMBL" id="GJN06750.1"/>
    </source>
</evidence>
<dbReference type="Gene3D" id="3.40.50.410">
    <property type="entry name" value="von Willebrand factor, type A domain"/>
    <property type="match status" value="1"/>
</dbReference>
<dbReference type="PANTHER" id="PTHR10579">
    <property type="entry name" value="CALCIUM-ACTIVATED CHLORIDE CHANNEL REGULATOR"/>
    <property type="match status" value="1"/>
</dbReference>
<dbReference type="InterPro" id="IPR002035">
    <property type="entry name" value="VWF_A"/>
</dbReference>
<reference evidence="3" key="1">
    <citation type="journal article" date="2018" name="DNA Res.">
        <title>Multiple hybrid de novo genome assembly of finger millet, an orphan allotetraploid crop.</title>
        <authorList>
            <person name="Hatakeyama M."/>
            <person name="Aluri S."/>
            <person name="Balachadran M.T."/>
            <person name="Sivarajan S.R."/>
            <person name="Patrignani A."/>
            <person name="Gruter S."/>
            <person name="Poveda L."/>
            <person name="Shimizu-Inatsugi R."/>
            <person name="Baeten J."/>
            <person name="Francoijs K.J."/>
            <person name="Nataraja K.N."/>
            <person name="Reddy Y.A.N."/>
            <person name="Phadnis S."/>
            <person name="Ravikumar R.L."/>
            <person name="Schlapbach R."/>
            <person name="Sreeman S.M."/>
            <person name="Shimizu K.K."/>
        </authorList>
    </citation>
    <scope>NUCLEOTIDE SEQUENCE</scope>
</reference>
<dbReference type="AlphaFoldDB" id="A0AAV5D946"/>
<dbReference type="InterPro" id="IPR051266">
    <property type="entry name" value="CLCR"/>
</dbReference>
<dbReference type="SUPFAM" id="SSF53300">
    <property type="entry name" value="vWA-like"/>
    <property type="match status" value="1"/>
</dbReference>
<dbReference type="Proteomes" id="UP001054889">
    <property type="component" value="Unassembled WGS sequence"/>
</dbReference>
<sequence length="585" mass="64726">MGWAAAPPEKVPSRLGLLKRAMKFIISHLDNDDRLAVVAFNNQVIESCSTEIVEISGGGRKSMIDKVDGLLAQGDTAFKPSLEHAVKLLDDRVDKQRVGFILLISDGLDNSGFKWSNEIVAPTDPVRNLLRKYPVHTFGFCTAHDPKALHFIAKESNGTYFSITDNLDNKIMEAFAVCLAGFKTVVAIDTCVHITSRDYEIKRIDSGGYTQQGDSGGVLIGTLYAGEVKDFVVYLEKDNAGRMSRGKHGDFNGVTANVTYKDVWERQPISTDSCSVPLPVFVVDCSDAFPLPENPCPPFPVVLRQIVRFKVLDLLGSVLKEFYALKKQAGSAIHREKGDDPVLQAIAANWLQRKWEEFKQSDESWIQARRAFLDLGGIDKDINAMVDSLKRAMGVGCIHSWMSCHEMQRATVTSLPAHIVTTEFRTSEMEAMAQEAHKQSAKEAPVQDQDAGRSSKDTNHLVPPGKETGTGGGDSSQAICKQAIQLLDGIEQRFEQWCKLDREVPPAFQPSSELQGDESRNLASVLREDISRARQHDVYLAAVHAINQWRSSSGRSGDKYAHEVPPGSRHKKKNQESDDAESNML</sequence>
<evidence type="ECO:0000259" key="2">
    <source>
        <dbReference type="PROSITE" id="PS50234"/>
    </source>
</evidence>
<feature type="region of interest" description="Disordered" evidence="1">
    <location>
        <begin position="550"/>
        <end position="585"/>
    </location>
</feature>
<name>A0AAV5D946_ELECO</name>
<organism evidence="3 4">
    <name type="scientific">Eleusine coracana subsp. coracana</name>
    <dbReference type="NCBI Taxonomy" id="191504"/>
    <lineage>
        <taxon>Eukaryota</taxon>
        <taxon>Viridiplantae</taxon>
        <taxon>Streptophyta</taxon>
        <taxon>Embryophyta</taxon>
        <taxon>Tracheophyta</taxon>
        <taxon>Spermatophyta</taxon>
        <taxon>Magnoliopsida</taxon>
        <taxon>Liliopsida</taxon>
        <taxon>Poales</taxon>
        <taxon>Poaceae</taxon>
        <taxon>PACMAD clade</taxon>
        <taxon>Chloridoideae</taxon>
        <taxon>Cynodonteae</taxon>
        <taxon>Eleusininae</taxon>
        <taxon>Eleusine</taxon>
    </lineage>
</organism>